<evidence type="ECO:0000313" key="8">
    <source>
        <dbReference type="EMBL" id="MBB6451354.1"/>
    </source>
</evidence>
<evidence type="ECO:0000256" key="1">
    <source>
        <dbReference type="ARBA" id="ARBA00022741"/>
    </source>
</evidence>
<evidence type="ECO:0000259" key="7">
    <source>
        <dbReference type="PROSITE" id="PS51198"/>
    </source>
</evidence>
<dbReference type="InterPro" id="IPR048228">
    <property type="entry name" value="HelD_bacillota"/>
</dbReference>
<keyword evidence="1 5" id="KW-0547">Nucleotide-binding</keyword>
<gene>
    <name evidence="8" type="ORF">HNR44_003361</name>
</gene>
<evidence type="ECO:0000256" key="6">
    <source>
        <dbReference type="SAM" id="Coils"/>
    </source>
</evidence>
<feature type="coiled-coil region" evidence="6">
    <location>
        <begin position="5"/>
        <end position="46"/>
    </location>
</feature>
<protein>
    <submittedName>
        <fullName evidence="8">DNA helicase-2/ATP-dependent DNA helicase PcrA</fullName>
        <ecNumber evidence="8">3.6.4.12</ecNumber>
    </submittedName>
</protein>
<reference evidence="8 9" key="1">
    <citation type="submission" date="2020-08" db="EMBL/GenBank/DDBJ databases">
        <title>Genomic Encyclopedia of Type Strains, Phase IV (KMG-IV): sequencing the most valuable type-strain genomes for metagenomic binning, comparative biology and taxonomic classification.</title>
        <authorList>
            <person name="Goeker M."/>
        </authorList>
    </citation>
    <scope>NUCLEOTIDE SEQUENCE [LARGE SCALE GENOMIC DNA]</scope>
    <source>
        <strain evidence="8 9">DSM 21769</strain>
    </source>
</reference>
<keyword evidence="3 5" id="KW-0347">Helicase</keyword>
<dbReference type="InterPro" id="IPR000212">
    <property type="entry name" value="DNA_helicase_UvrD/REP"/>
</dbReference>
<evidence type="ECO:0000256" key="2">
    <source>
        <dbReference type="ARBA" id="ARBA00022801"/>
    </source>
</evidence>
<dbReference type="EMBL" id="JACHHJ010000006">
    <property type="protein sequence ID" value="MBB6451354.1"/>
    <property type="molecule type" value="Genomic_DNA"/>
</dbReference>
<evidence type="ECO:0000256" key="3">
    <source>
        <dbReference type="ARBA" id="ARBA00022806"/>
    </source>
</evidence>
<dbReference type="InterPro" id="IPR027417">
    <property type="entry name" value="P-loop_NTPase"/>
</dbReference>
<dbReference type="GO" id="GO:0016787">
    <property type="term" value="F:hydrolase activity"/>
    <property type="evidence" value="ECO:0007669"/>
    <property type="project" value="UniProtKB-UniRule"/>
</dbReference>
<evidence type="ECO:0000256" key="5">
    <source>
        <dbReference type="PROSITE-ProRule" id="PRU00560"/>
    </source>
</evidence>
<proteinExistence type="predicted"/>
<keyword evidence="6" id="KW-0175">Coiled coil</keyword>
<dbReference type="InterPro" id="IPR014016">
    <property type="entry name" value="UvrD-like_ATP-bd"/>
</dbReference>
<dbReference type="InterPro" id="IPR027785">
    <property type="entry name" value="UvrD-like_helicase_C"/>
</dbReference>
<keyword evidence="4 5" id="KW-0067">ATP-binding</keyword>
<comment type="caution">
    <text evidence="8">The sequence shown here is derived from an EMBL/GenBank/DDBJ whole genome shotgun (WGS) entry which is preliminary data.</text>
</comment>
<dbReference type="GO" id="GO:0003677">
    <property type="term" value="F:DNA binding"/>
    <property type="evidence" value="ECO:0007669"/>
    <property type="project" value="InterPro"/>
</dbReference>
<feature type="binding site" evidence="5">
    <location>
        <begin position="233"/>
        <end position="240"/>
    </location>
    <ligand>
        <name>ATP</name>
        <dbReference type="ChEBI" id="CHEBI:30616"/>
    </ligand>
</feature>
<dbReference type="GO" id="GO:0000725">
    <property type="term" value="P:recombinational repair"/>
    <property type="evidence" value="ECO:0007669"/>
    <property type="project" value="TreeGrafter"/>
</dbReference>
<organism evidence="8 9">
    <name type="scientific">Geomicrobium halophilum</name>
    <dbReference type="NCBI Taxonomy" id="549000"/>
    <lineage>
        <taxon>Bacteria</taxon>
        <taxon>Bacillati</taxon>
        <taxon>Bacillota</taxon>
        <taxon>Bacilli</taxon>
        <taxon>Bacillales</taxon>
        <taxon>Geomicrobium</taxon>
    </lineage>
</organism>
<dbReference type="PANTHER" id="PTHR11070:SF17">
    <property type="entry name" value="DNA HELICASE IV"/>
    <property type="match status" value="1"/>
</dbReference>
<sequence length="753" mass="87714">MSDEHKEWDEEKARLQTVISQIQKKKEQLQEDISELKEDVLELRQTFWDDVTVNLDEPDDVIETQASMKQRAELLSERERSHGLFHQQSKTLRRLEDAPYFGRIDFREDGDTEAESVYIGIASLMDENDEEFLIYDWRAPISSMYYDFAPGRAHYPTLDGGVEGEITLKRQYIVKSGKLEGMFDTGLTIGDELLQSLLGQQSSPQMKSIVASIQREQNQVIRNEKSKTLIVHGVAGSGKTSAALQRVAYLLYKHREKMNAGNMVLFSPNPLFNRYVSNVLPELGEENLQQTTLHQHFQKRLAKGWQLESPYAHLEYFLSEQENSVRSRGLEIKTSPQLGEQLDAYLSSLSDAGLIFKDLFLLGDIWVSKNQLQEYFYRLDVNISIPNRLELVAEWLQTMLRITEREERYKAWVDEEMEMLDQETYRRAYEKVHQTFNDQMSEEELLRKLVVRRKVKPLRRKIEAFDLLDVESLYIQFYRWQENKVIAEETVYAFQNKEMHWEDAAPFFFLEDQLKGRPAYADIRHIFIDEAQDYSGIQIRYLQNLFPYTRMTLLGDVNQAVHAHTSAGYSPLVQEAAEKNQETITLLRSYRSTQPIVEFTKQLIPNGEQIESFERSGPRPEIIKTESLEQHEQSLGSMVEDLQKRAPGTIAVITKTFAESEQVWQWLEKKGLNAQLINEHTTDFKEELMVLPIYLAKGIEFDVVVIDDASSNKYHEERDRYLLYTACTRAMHELYLYTNGQPSPFITGLSQES</sequence>
<dbReference type="Pfam" id="PF13538">
    <property type="entry name" value="UvrD_C_2"/>
    <property type="match status" value="1"/>
</dbReference>
<evidence type="ECO:0000256" key="4">
    <source>
        <dbReference type="ARBA" id="ARBA00022840"/>
    </source>
</evidence>
<accession>A0A841PUC0</accession>
<keyword evidence="9" id="KW-1185">Reference proteome</keyword>
<dbReference type="PROSITE" id="PS51198">
    <property type="entry name" value="UVRD_HELICASE_ATP_BIND"/>
    <property type="match status" value="1"/>
</dbReference>
<dbReference type="GO" id="GO:0005829">
    <property type="term" value="C:cytosol"/>
    <property type="evidence" value="ECO:0007669"/>
    <property type="project" value="TreeGrafter"/>
</dbReference>
<keyword evidence="2 5" id="KW-0378">Hydrolase</keyword>
<feature type="domain" description="UvrD-like helicase ATP-binding" evidence="7">
    <location>
        <begin position="212"/>
        <end position="593"/>
    </location>
</feature>
<dbReference type="NCBIfam" id="NF041464">
    <property type="entry name" value="HelD_BACSU"/>
    <property type="match status" value="1"/>
</dbReference>
<name>A0A841PUC0_9BACL</name>
<evidence type="ECO:0000313" key="9">
    <source>
        <dbReference type="Proteomes" id="UP000568839"/>
    </source>
</evidence>
<dbReference type="SUPFAM" id="SSF52540">
    <property type="entry name" value="P-loop containing nucleoside triphosphate hydrolases"/>
    <property type="match status" value="1"/>
</dbReference>
<dbReference type="PANTHER" id="PTHR11070">
    <property type="entry name" value="UVRD / RECB / PCRA DNA HELICASE FAMILY MEMBER"/>
    <property type="match status" value="1"/>
</dbReference>
<dbReference type="EC" id="3.6.4.12" evidence="8"/>
<dbReference type="Gene3D" id="3.40.50.300">
    <property type="entry name" value="P-loop containing nucleotide triphosphate hydrolases"/>
    <property type="match status" value="3"/>
</dbReference>
<dbReference type="GO" id="GO:0005524">
    <property type="term" value="F:ATP binding"/>
    <property type="evidence" value="ECO:0007669"/>
    <property type="project" value="UniProtKB-UniRule"/>
</dbReference>
<dbReference type="GO" id="GO:0043138">
    <property type="term" value="F:3'-5' DNA helicase activity"/>
    <property type="evidence" value="ECO:0007669"/>
    <property type="project" value="TreeGrafter"/>
</dbReference>
<dbReference type="Pfam" id="PF00580">
    <property type="entry name" value="UvrD-helicase"/>
    <property type="match status" value="1"/>
</dbReference>
<dbReference type="Proteomes" id="UP000568839">
    <property type="component" value="Unassembled WGS sequence"/>
</dbReference>
<dbReference type="RefSeq" id="WP_184405435.1">
    <property type="nucleotide sequence ID" value="NZ_JACHHJ010000006.1"/>
</dbReference>
<dbReference type="AlphaFoldDB" id="A0A841PUC0"/>